<dbReference type="Pfam" id="PF02588">
    <property type="entry name" value="YitT_membrane"/>
    <property type="match status" value="1"/>
</dbReference>
<feature type="transmembrane region" description="Helical" evidence="6">
    <location>
        <begin position="110"/>
        <end position="129"/>
    </location>
</feature>
<keyword evidence="2" id="KW-1003">Cell membrane</keyword>
<dbReference type="InterPro" id="IPR003740">
    <property type="entry name" value="YitT"/>
</dbReference>
<feature type="transmembrane region" description="Helical" evidence="6">
    <location>
        <begin position="83"/>
        <end position="104"/>
    </location>
</feature>
<dbReference type="PANTHER" id="PTHR33545">
    <property type="entry name" value="UPF0750 MEMBRANE PROTEIN YITT-RELATED"/>
    <property type="match status" value="1"/>
</dbReference>
<protein>
    <recommendedName>
        <fullName evidence="7">DUF2179 domain-containing protein</fullName>
    </recommendedName>
</protein>
<dbReference type="InterPro" id="IPR051461">
    <property type="entry name" value="UPF0750_membrane"/>
</dbReference>
<evidence type="ECO:0000313" key="8">
    <source>
        <dbReference type="EMBL" id="OUQ05166.1"/>
    </source>
</evidence>
<evidence type="ECO:0000313" key="9">
    <source>
        <dbReference type="Proteomes" id="UP000196258"/>
    </source>
</evidence>
<reference evidence="9" key="1">
    <citation type="submission" date="2017-04" db="EMBL/GenBank/DDBJ databases">
        <title>Function of individual gut microbiota members based on whole genome sequencing of pure cultures obtained from chicken caecum.</title>
        <authorList>
            <person name="Medvecky M."/>
            <person name="Cejkova D."/>
            <person name="Polansky O."/>
            <person name="Karasova D."/>
            <person name="Kubasova T."/>
            <person name="Cizek A."/>
            <person name="Rychlik I."/>
        </authorList>
    </citation>
    <scope>NUCLEOTIDE SEQUENCE [LARGE SCALE GENOMIC DNA]</scope>
    <source>
        <strain evidence="9">An149</strain>
    </source>
</reference>
<keyword evidence="4 6" id="KW-1133">Transmembrane helix</keyword>
<dbReference type="Gene3D" id="3.30.70.120">
    <property type="match status" value="1"/>
</dbReference>
<proteinExistence type="predicted"/>
<evidence type="ECO:0000256" key="1">
    <source>
        <dbReference type="ARBA" id="ARBA00004651"/>
    </source>
</evidence>
<evidence type="ECO:0000259" key="7">
    <source>
        <dbReference type="Pfam" id="PF10035"/>
    </source>
</evidence>
<evidence type="ECO:0000256" key="6">
    <source>
        <dbReference type="SAM" id="Phobius"/>
    </source>
</evidence>
<feature type="transmembrane region" description="Helical" evidence="6">
    <location>
        <begin position="49"/>
        <end position="76"/>
    </location>
</feature>
<dbReference type="PANTHER" id="PTHR33545:SF5">
    <property type="entry name" value="UPF0750 MEMBRANE PROTEIN YITT"/>
    <property type="match status" value="1"/>
</dbReference>
<dbReference type="PIRSF" id="PIRSF006483">
    <property type="entry name" value="Membrane_protein_YitT"/>
    <property type="match status" value="1"/>
</dbReference>
<feature type="transmembrane region" description="Helical" evidence="6">
    <location>
        <begin position="158"/>
        <end position="182"/>
    </location>
</feature>
<comment type="caution">
    <text evidence="8">The sequence shown here is derived from an EMBL/GenBank/DDBJ whole genome shotgun (WGS) entry which is preliminary data.</text>
</comment>
<feature type="domain" description="DUF2179" evidence="7">
    <location>
        <begin position="223"/>
        <end position="274"/>
    </location>
</feature>
<accession>A0A1Y4EF02</accession>
<evidence type="ECO:0000256" key="3">
    <source>
        <dbReference type="ARBA" id="ARBA00022692"/>
    </source>
</evidence>
<evidence type="ECO:0000256" key="2">
    <source>
        <dbReference type="ARBA" id="ARBA00022475"/>
    </source>
</evidence>
<dbReference type="AlphaFoldDB" id="A0A1Y4EF02"/>
<dbReference type="Proteomes" id="UP000196258">
    <property type="component" value="Unassembled WGS sequence"/>
</dbReference>
<organism evidence="8 9">
    <name type="scientific">Thomasclavelia spiroformis</name>
    <dbReference type="NCBI Taxonomy" id="29348"/>
    <lineage>
        <taxon>Bacteria</taxon>
        <taxon>Bacillati</taxon>
        <taxon>Bacillota</taxon>
        <taxon>Erysipelotrichia</taxon>
        <taxon>Erysipelotrichales</taxon>
        <taxon>Coprobacillaceae</taxon>
        <taxon>Thomasclavelia</taxon>
    </lineage>
</organism>
<keyword evidence="5 6" id="KW-0472">Membrane</keyword>
<sequence>MDLFKKRNIISFLAVLLSSLIMAFATKNLVRPAGILSGGFMGIAIMAEMIAELFGASLPTSIGLLCLNIPVALFCAKKISSRFVFFSLMQVVLTSFFLTLMPRIPLFDDTILNVIFGGFLYGGSIAIALKGNASSGGTDFIALYISNKSGREIWNQVFVFNSIMLMIFGCIFGFEAAGYSILFQFISTKTVSNFHTRYKRVMLQIFTKRKDEIMAVYCKNFHHGMTVLDGIGGYSKEPVSMLTAIVSSYEADDVIMALKKADPKVIINVTKSEKYVGRFYNAPL</sequence>
<dbReference type="GO" id="GO:0005886">
    <property type="term" value="C:plasma membrane"/>
    <property type="evidence" value="ECO:0007669"/>
    <property type="project" value="UniProtKB-SubCell"/>
</dbReference>
<comment type="subcellular location">
    <subcellularLocation>
        <location evidence="1">Cell membrane</location>
        <topology evidence="1">Multi-pass membrane protein</topology>
    </subcellularLocation>
</comment>
<evidence type="ECO:0000256" key="5">
    <source>
        <dbReference type="ARBA" id="ARBA00023136"/>
    </source>
</evidence>
<dbReference type="Pfam" id="PF10035">
    <property type="entry name" value="DUF2179"/>
    <property type="match status" value="1"/>
</dbReference>
<dbReference type="InterPro" id="IPR019264">
    <property type="entry name" value="DUF2179"/>
</dbReference>
<dbReference type="EMBL" id="NFLB01000007">
    <property type="protein sequence ID" value="OUQ05166.1"/>
    <property type="molecule type" value="Genomic_DNA"/>
</dbReference>
<gene>
    <name evidence="8" type="ORF">B5E91_07540</name>
</gene>
<dbReference type="RefSeq" id="WP_087256530.1">
    <property type="nucleotide sequence ID" value="NZ_NFJI01000044.1"/>
</dbReference>
<dbReference type="InterPro" id="IPR015867">
    <property type="entry name" value="N-reg_PII/ATP_PRibTrfase_C"/>
</dbReference>
<name>A0A1Y4EF02_9FIRM</name>
<keyword evidence="3 6" id="KW-0812">Transmembrane</keyword>
<evidence type="ECO:0000256" key="4">
    <source>
        <dbReference type="ARBA" id="ARBA00022989"/>
    </source>
</evidence>